<protein>
    <submittedName>
        <fullName evidence="2">Uncharacterized protein</fullName>
    </submittedName>
</protein>
<dbReference type="AlphaFoldDB" id="A0A7J6KYH0"/>
<proteinExistence type="predicted"/>
<gene>
    <name evidence="2" type="ORF">FOZ61_010021</name>
</gene>
<comment type="caution">
    <text evidence="2">The sequence shown here is derived from an EMBL/GenBank/DDBJ whole genome shotgun (WGS) entry which is preliminary data.</text>
</comment>
<name>A0A7J6KYH0_PEROL</name>
<dbReference type="OrthoDB" id="443874at2759"/>
<keyword evidence="1" id="KW-0812">Transmembrane</keyword>
<evidence type="ECO:0000313" key="2">
    <source>
        <dbReference type="EMBL" id="KAF4651952.1"/>
    </source>
</evidence>
<evidence type="ECO:0000313" key="3">
    <source>
        <dbReference type="Proteomes" id="UP000570595"/>
    </source>
</evidence>
<organism evidence="2 3">
    <name type="scientific">Perkinsus olseni</name>
    <name type="common">Perkinsus atlanticus</name>
    <dbReference type="NCBI Taxonomy" id="32597"/>
    <lineage>
        <taxon>Eukaryota</taxon>
        <taxon>Sar</taxon>
        <taxon>Alveolata</taxon>
        <taxon>Perkinsozoa</taxon>
        <taxon>Perkinsea</taxon>
        <taxon>Perkinsida</taxon>
        <taxon>Perkinsidae</taxon>
        <taxon>Perkinsus</taxon>
    </lineage>
</organism>
<dbReference type="Proteomes" id="UP000570595">
    <property type="component" value="Unassembled WGS sequence"/>
</dbReference>
<accession>A0A7J6KYH0</accession>
<keyword evidence="1" id="KW-1133">Transmembrane helix</keyword>
<feature type="transmembrane region" description="Helical" evidence="1">
    <location>
        <begin position="78"/>
        <end position="102"/>
    </location>
</feature>
<keyword evidence="1" id="KW-0472">Membrane</keyword>
<dbReference type="EMBL" id="JABAHT010000777">
    <property type="protein sequence ID" value="KAF4651952.1"/>
    <property type="molecule type" value="Genomic_DNA"/>
</dbReference>
<feature type="transmembrane region" description="Helical" evidence="1">
    <location>
        <begin position="221"/>
        <end position="240"/>
    </location>
</feature>
<sequence>MLIALKLMNDNDTAALEVDLEADTRQACPHEYYDNVGPYTTVEEDNNECEWTHFMSAIDGSRDGAPTYFEVPHTSTRYFISVYAADNAAYTLTLLAGCWYLVRYYIYSTMLLDTDNRTNTAVFIRPDKVLNTVCGLHNNTDREYSTVDPSTCVQSPEDTTVEGLLATRCTTEISGVMAQKRYIFNVIVESKRGYMMAYSGIIMETDWIIYTKAASDKTLQLVGGVMGTVIGIIVVGYLWLVKVYN</sequence>
<evidence type="ECO:0000256" key="1">
    <source>
        <dbReference type="SAM" id="Phobius"/>
    </source>
</evidence>
<reference evidence="2 3" key="1">
    <citation type="submission" date="2020-04" db="EMBL/GenBank/DDBJ databases">
        <title>Perkinsus olseni comparative genomics.</title>
        <authorList>
            <person name="Bogema D.R."/>
        </authorList>
    </citation>
    <scope>NUCLEOTIDE SEQUENCE [LARGE SCALE GENOMIC DNA]</scope>
    <source>
        <strain evidence="2">ATCC PRA-179</strain>
    </source>
</reference>